<reference evidence="1 2" key="1">
    <citation type="submission" date="2016-06" db="EMBL/GenBank/DDBJ databases">
        <title>Comparative genomics of the ectomycorrhizal sister species Rhizopogon vinicolor and Rhizopogon vesiculosus (Basidiomycota: Boletales) reveals a divergence of the mating type B locus.</title>
        <authorList>
            <consortium name="DOE Joint Genome Institute"/>
            <person name="Mujic A.B."/>
            <person name="Kuo A."/>
            <person name="Tritt A."/>
            <person name="Lipzen A."/>
            <person name="Chen C."/>
            <person name="Johnson J."/>
            <person name="Sharma A."/>
            <person name="Barry K."/>
            <person name="Grigoriev I.V."/>
            <person name="Spatafora J.W."/>
        </authorList>
    </citation>
    <scope>NUCLEOTIDE SEQUENCE [LARGE SCALE GENOMIC DNA]</scope>
    <source>
        <strain evidence="1 2">AM-OR11-026</strain>
    </source>
</reference>
<keyword evidence="2" id="KW-1185">Reference proteome</keyword>
<dbReference type="AlphaFoldDB" id="A0A1B7MIB3"/>
<accession>A0A1B7MIB3</accession>
<dbReference type="EMBL" id="KV449039">
    <property type="protein sequence ID" value="OAX32343.1"/>
    <property type="molecule type" value="Genomic_DNA"/>
</dbReference>
<proteinExistence type="predicted"/>
<organism evidence="1 2">
    <name type="scientific">Rhizopogon vinicolor AM-OR11-026</name>
    <dbReference type="NCBI Taxonomy" id="1314800"/>
    <lineage>
        <taxon>Eukaryota</taxon>
        <taxon>Fungi</taxon>
        <taxon>Dikarya</taxon>
        <taxon>Basidiomycota</taxon>
        <taxon>Agaricomycotina</taxon>
        <taxon>Agaricomycetes</taxon>
        <taxon>Agaricomycetidae</taxon>
        <taxon>Boletales</taxon>
        <taxon>Suillineae</taxon>
        <taxon>Rhizopogonaceae</taxon>
        <taxon>Rhizopogon</taxon>
    </lineage>
</organism>
<sequence length="171" mass="19515">MDSWWDANGTVFKKFGMYFEDHACVTTLRDSPDIPDVFAHRITESRELLCRLILNNCSEWMADDSWFKLSFADIRNMISGRWNGERSSPPTLVICDRPQKEVQLAHGIYGIVETRSVRIAGVKYKVHNVVEPEPSIPTSNVRADEKSAARRKFGMFCEAYRGSMVPVIVVV</sequence>
<evidence type="ECO:0000313" key="1">
    <source>
        <dbReference type="EMBL" id="OAX32343.1"/>
    </source>
</evidence>
<dbReference type="Proteomes" id="UP000092154">
    <property type="component" value="Unassembled WGS sequence"/>
</dbReference>
<name>A0A1B7MIB3_9AGAM</name>
<protein>
    <submittedName>
        <fullName evidence="1">Uncharacterized protein</fullName>
    </submittedName>
</protein>
<feature type="non-terminal residue" evidence="1">
    <location>
        <position position="171"/>
    </location>
</feature>
<evidence type="ECO:0000313" key="2">
    <source>
        <dbReference type="Proteomes" id="UP000092154"/>
    </source>
</evidence>
<gene>
    <name evidence="1" type="ORF">K503DRAFT_776756</name>
</gene>
<dbReference type="InParanoid" id="A0A1B7MIB3"/>